<dbReference type="InterPro" id="IPR051162">
    <property type="entry name" value="T4SS_component"/>
</dbReference>
<dbReference type="PANTHER" id="PTHR30121:SF6">
    <property type="entry name" value="SLR6007 PROTEIN"/>
    <property type="match status" value="1"/>
</dbReference>
<dbReference type="InterPro" id="IPR002789">
    <property type="entry name" value="HerA_central"/>
</dbReference>
<feature type="transmembrane region" description="Helical" evidence="2">
    <location>
        <begin position="98"/>
        <end position="115"/>
    </location>
</feature>
<feature type="domain" description="TraD/TraG TraM recognition site" evidence="4">
    <location>
        <begin position="453"/>
        <end position="570"/>
    </location>
</feature>
<dbReference type="RefSeq" id="WP_208880216.1">
    <property type="nucleotide sequence ID" value="NZ_CP031320.1"/>
</dbReference>
<dbReference type="Pfam" id="PF01935">
    <property type="entry name" value="DUF87"/>
    <property type="match status" value="1"/>
</dbReference>
<evidence type="ECO:0000313" key="5">
    <source>
        <dbReference type="EMBL" id="AXK34645.1"/>
    </source>
</evidence>
<keyword evidence="6" id="KW-1185">Reference proteome</keyword>
<protein>
    <submittedName>
        <fullName evidence="5">DUF87 domain-containing protein</fullName>
    </submittedName>
</protein>
<evidence type="ECO:0000259" key="3">
    <source>
        <dbReference type="Pfam" id="PF01935"/>
    </source>
</evidence>
<dbReference type="EMBL" id="CP031320">
    <property type="protein sequence ID" value="AXK34645.1"/>
    <property type="molecule type" value="Genomic_DNA"/>
</dbReference>
<dbReference type="AlphaFoldDB" id="A0A345XSM9"/>
<proteinExistence type="predicted"/>
<dbReference type="PANTHER" id="PTHR30121">
    <property type="entry name" value="UNCHARACTERIZED PROTEIN YJGR-RELATED"/>
    <property type="match status" value="1"/>
</dbReference>
<feature type="transmembrane region" description="Helical" evidence="2">
    <location>
        <begin position="6"/>
        <end position="24"/>
    </location>
</feature>
<evidence type="ECO:0000256" key="1">
    <source>
        <dbReference type="SAM" id="MobiDB-lite"/>
    </source>
</evidence>
<keyword evidence="2" id="KW-1133">Transmembrane helix</keyword>
<keyword evidence="2" id="KW-0472">Membrane</keyword>
<dbReference type="Gene3D" id="3.40.50.300">
    <property type="entry name" value="P-loop containing nucleotide triphosphate hydrolases"/>
    <property type="match status" value="2"/>
</dbReference>
<evidence type="ECO:0000313" key="6">
    <source>
        <dbReference type="Proteomes" id="UP000254425"/>
    </source>
</evidence>
<keyword evidence="2" id="KW-0812">Transmembrane</keyword>
<dbReference type="InterPro" id="IPR027417">
    <property type="entry name" value="P-loop_NTPase"/>
</dbReference>
<dbReference type="InterPro" id="IPR032689">
    <property type="entry name" value="TraG-D_C"/>
</dbReference>
<evidence type="ECO:0000259" key="4">
    <source>
        <dbReference type="Pfam" id="PF12696"/>
    </source>
</evidence>
<organism evidence="5 6">
    <name type="scientific">Streptomyces armeniacus</name>
    <dbReference type="NCBI Taxonomy" id="83291"/>
    <lineage>
        <taxon>Bacteria</taxon>
        <taxon>Bacillati</taxon>
        <taxon>Actinomycetota</taxon>
        <taxon>Actinomycetes</taxon>
        <taxon>Kitasatosporales</taxon>
        <taxon>Streptomycetaceae</taxon>
        <taxon>Streptomyces</taxon>
    </lineage>
</organism>
<dbReference type="Pfam" id="PF12696">
    <property type="entry name" value="TraG-D_C"/>
    <property type="match status" value="1"/>
</dbReference>
<evidence type="ECO:0000256" key="2">
    <source>
        <dbReference type="SAM" id="Phobius"/>
    </source>
</evidence>
<name>A0A345XSM9_9ACTN</name>
<reference evidence="5 6" key="1">
    <citation type="submission" date="2018-07" db="EMBL/GenBank/DDBJ databases">
        <title>Draft genome of the type strain Streptomyces armeniacus ATCC 15676.</title>
        <authorList>
            <person name="Labana P."/>
            <person name="Gosse J.T."/>
            <person name="Boddy C.N."/>
        </authorList>
    </citation>
    <scope>NUCLEOTIDE SEQUENCE [LARGE SCALE GENOMIC DNA]</scope>
    <source>
        <strain evidence="5 6">ATCC 15676</strain>
    </source>
</reference>
<feature type="domain" description="Helicase HerA central" evidence="3">
    <location>
        <begin position="176"/>
        <end position="230"/>
    </location>
</feature>
<accession>A0A345XSM9</accession>
<feature type="region of interest" description="Disordered" evidence="1">
    <location>
        <begin position="538"/>
        <end position="557"/>
    </location>
</feature>
<feature type="compositionally biased region" description="Pro residues" evidence="1">
    <location>
        <begin position="613"/>
        <end position="638"/>
    </location>
</feature>
<dbReference type="SUPFAM" id="SSF52540">
    <property type="entry name" value="P-loop containing nucleoside triphosphate hydrolases"/>
    <property type="match status" value="1"/>
</dbReference>
<feature type="transmembrane region" description="Helical" evidence="2">
    <location>
        <begin position="33"/>
        <end position="55"/>
    </location>
</feature>
<feature type="compositionally biased region" description="Low complexity" evidence="1">
    <location>
        <begin position="542"/>
        <end position="552"/>
    </location>
</feature>
<sequence>MLAVPAVVLAPISLGVAVLVVAGGRRLRLRGRWWMAGGGAVGAALVAACGGWGAYLAPYREIARKVPAMDRESLLREGPEGLAQDAAGRCPDWLASQAPLAVATGVLIGGAWLMWRWRHRARWREEPEQLPEDQLDAAVAAVGEQDDREPARGLPELRVRLGVDTETGAVYDIPGSALRQHVFVAGATGYGKSSTIERLLHQLVATPHARPLTIPIVFIDMKADPDFAAALETMARTAGRRFRMVTVTGRGCAYNPIRFGTVEQVCSRIVETLDQVAGGGFSEPHHREAAEVFLRHAMRALDDLVDQGVTESFPDGTRSWRRDLPDLSRLMSVKALADRTRMLKSTTGRVVHQYLDYLQRDGRELQRSVPGLAARIVNMSAGDAGRVLADRPDGIALYESIKSGDIVLFSLSAARDARAARQIGSLALTDLGAVGDRLLEEGWGVHGFFFAGVDEFSALGGSTMTSLFLRIRGAGGGLLLATQDLADLDAVSREFAAAVMTNSNIMILHRQRSAAEPIAALLGTRPGWEEVLQVQDDAGPLGTTTGTTGSSSLRPVRERIVEPEKLRRLAPGRAVVAVGHPLDTTQTVRVALAPRRHAPGCPHTTTVPAAAAAPPPPPPHTIPPRPPAPPAAPDPAAPPAVDGADMWH</sequence>
<dbReference type="CDD" id="cd01127">
    <property type="entry name" value="TrwB_TraG_TraD_VirD4"/>
    <property type="match status" value="1"/>
</dbReference>
<dbReference type="KEGG" id="sarm:DVA86_20340"/>
<gene>
    <name evidence="5" type="ORF">DVA86_20340</name>
</gene>
<dbReference type="Proteomes" id="UP000254425">
    <property type="component" value="Chromosome"/>
</dbReference>
<feature type="region of interest" description="Disordered" evidence="1">
    <location>
        <begin position="596"/>
        <end position="648"/>
    </location>
</feature>